<organism evidence="1 2">
    <name type="scientific">Paroceanicella profunda</name>
    <dbReference type="NCBI Taxonomy" id="2579971"/>
    <lineage>
        <taxon>Bacteria</taxon>
        <taxon>Pseudomonadati</taxon>
        <taxon>Pseudomonadota</taxon>
        <taxon>Alphaproteobacteria</taxon>
        <taxon>Rhodobacterales</taxon>
        <taxon>Paracoccaceae</taxon>
        <taxon>Paroceanicella</taxon>
    </lineage>
</organism>
<dbReference type="AlphaFoldDB" id="A0A5B8FY41"/>
<protein>
    <submittedName>
        <fullName evidence="1">Uncharacterized protein</fullName>
    </submittedName>
</protein>
<name>A0A5B8FY41_9RHOB</name>
<accession>A0A5B8FY41</accession>
<dbReference type="EMBL" id="CP040818">
    <property type="protein sequence ID" value="QDL91519.1"/>
    <property type="molecule type" value="Genomic_DNA"/>
</dbReference>
<dbReference type="RefSeq" id="WP_138572459.1">
    <property type="nucleotide sequence ID" value="NZ_CP040818.1"/>
</dbReference>
<sequence>MEARDTRRRRTRSFDVFRAPILGIAAGASVAKASADPSDAKRLESWLCASGVRVRDLRRVGPREAGLRALFRRSPRARPHAEPLAPRDVAVRKALFELRRGALPGTVARLTGLSPERVDALRAELEQADG</sequence>
<keyword evidence="2" id="KW-1185">Reference proteome</keyword>
<evidence type="ECO:0000313" key="2">
    <source>
        <dbReference type="Proteomes" id="UP000305888"/>
    </source>
</evidence>
<evidence type="ECO:0000313" key="1">
    <source>
        <dbReference type="EMBL" id="QDL91519.1"/>
    </source>
</evidence>
<dbReference type="Proteomes" id="UP000305888">
    <property type="component" value="Chromosome"/>
</dbReference>
<dbReference type="KEGG" id="ppru:FDP22_06815"/>
<proteinExistence type="predicted"/>
<gene>
    <name evidence="1" type="ORF">FDP22_06815</name>
</gene>
<reference evidence="1 2" key="1">
    <citation type="submission" date="2019-06" db="EMBL/GenBank/DDBJ databases">
        <title>Genome sequence of Rhodobacteraceae bacterium D4M1.</title>
        <authorList>
            <person name="Cao J."/>
        </authorList>
    </citation>
    <scope>NUCLEOTIDE SEQUENCE [LARGE SCALE GENOMIC DNA]</scope>
    <source>
        <strain evidence="1 2">D4M1</strain>
    </source>
</reference>